<dbReference type="AlphaFoldDB" id="A0A9W8XTF3"/>
<feature type="region of interest" description="Disordered" evidence="1">
    <location>
        <begin position="184"/>
        <end position="319"/>
    </location>
</feature>
<feature type="region of interest" description="Disordered" evidence="1">
    <location>
        <begin position="70"/>
        <end position="119"/>
    </location>
</feature>
<dbReference type="Proteomes" id="UP001140513">
    <property type="component" value="Unassembled WGS sequence"/>
</dbReference>
<feature type="transmembrane region" description="Helical" evidence="2">
    <location>
        <begin position="152"/>
        <end position="176"/>
    </location>
</feature>
<dbReference type="OrthoDB" id="5215637at2759"/>
<dbReference type="RefSeq" id="XP_056074011.1">
    <property type="nucleotide sequence ID" value="XM_056210538.1"/>
</dbReference>
<evidence type="ECO:0000256" key="2">
    <source>
        <dbReference type="SAM" id="Phobius"/>
    </source>
</evidence>
<name>A0A9W8XTF3_9PLEO</name>
<keyword evidence="2" id="KW-1133">Transmembrane helix</keyword>
<keyword evidence="2" id="KW-0812">Transmembrane</keyword>
<feature type="compositionally biased region" description="Low complexity" evidence="1">
    <location>
        <begin position="72"/>
        <end position="119"/>
    </location>
</feature>
<comment type="caution">
    <text evidence="3">The sequence shown here is derived from an EMBL/GenBank/DDBJ whole genome shotgun (WGS) entry which is preliminary data.</text>
</comment>
<dbReference type="GeneID" id="80905257"/>
<sequence length="376" mass="37246">MTPAGAEGITQCSNHDNKWCCDGDRTAVDCCQEKPEPRPFFALQDPVAYGTAGGKTGSSAPNLASITGKAIASGDDSSSTAASNSASATSDSSSSDSSASSTPASTPSTSLSTTVSSGTAGPTTIVTTIVQSAASSTPTASPSATPSKKSNIGLIVGCAVGVPLALALVGILFWLLRKRSHQKNATAHPYTSSTDAFTPTPATPEFAGGAKLHKPNSAAKYASTAPGVPELGGGQGVGPERPVSMIPGKAEMDSGGGFAPGTVPLAPHLVGVGGGNTAHSHGGGQHTPQSSWGSAPPGYSPGQSHAPLAPAGNVDPMAGQYQAYRPGVNRVPEMAELPSVRTPPEAVEMGVPTPHAVGGGAGARAEYPGMAEAARR</sequence>
<dbReference type="EMBL" id="JAPEUX010000002">
    <property type="protein sequence ID" value="KAJ4357152.1"/>
    <property type="molecule type" value="Genomic_DNA"/>
</dbReference>
<keyword evidence="4" id="KW-1185">Reference proteome</keyword>
<protein>
    <recommendedName>
        <fullName evidence="5">Mid2 domain-containing protein</fullName>
    </recommendedName>
</protein>
<dbReference type="CDD" id="cd12087">
    <property type="entry name" value="TM_EGFR-like"/>
    <property type="match status" value="1"/>
</dbReference>
<proteinExistence type="predicted"/>
<evidence type="ECO:0000313" key="4">
    <source>
        <dbReference type="Proteomes" id="UP001140513"/>
    </source>
</evidence>
<gene>
    <name evidence="3" type="ORF">N0V89_001727</name>
</gene>
<reference evidence="3" key="1">
    <citation type="submission" date="2022-10" db="EMBL/GenBank/DDBJ databases">
        <title>Tapping the CABI collections for fungal endophytes: first genome assemblies for Collariella, Neodidymelliopsis, Ascochyta clinopodiicola, Didymella pomorum, Didymosphaeria variabile, Neocosmospora piperis and Neocucurbitaria cava.</title>
        <authorList>
            <person name="Hill R."/>
        </authorList>
    </citation>
    <scope>NUCLEOTIDE SEQUENCE</scope>
    <source>
        <strain evidence="3">IMI 356815</strain>
    </source>
</reference>
<feature type="compositionally biased region" description="Gly residues" evidence="1">
    <location>
        <begin position="271"/>
        <end position="285"/>
    </location>
</feature>
<evidence type="ECO:0000313" key="3">
    <source>
        <dbReference type="EMBL" id="KAJ4357152.1"/>
    </source>
</evidence>
<evidence type="ECO:0008006" key="5">
    <source>
        <dbReference type="Google" id="ProtNLM"/>
    </source>
</evidence>
<accession>A0A9W8XTF3</accession>
<evidence type="ECO:0000256" key="1">
    <source>
        <dbReference type="SAM" id="MobiDB-lite"/>
    </source>
</evidence>
<organism evidence="3 4">
    <name type="scientific">Didymosphaeria variabile</name>
    <dbReference type="NCBI Taxonomy" id="1932322"/>
    <lineage>
        <taxon>Eukaryota</taxon>
        <taxon>Fungi</taxon>
        <taxon>Dikarya</taxon>
        <taxon>Ascomycota</taxon>
        <taxon>Pezizomycotina</taxon>
        <taxon>Dothideomycetes</taxon>
        <taxon>Pleosporomycetidae</taxon>
        <taxon>Pleosporales</taxon>
        <taxon>Massarineae</taxon>
        <taxon>Didymosphaeriaceae</taxon>
        <taxon>Didymosphaeria</taxon>
    </lineage>
</organism>
<feature type="compositionally biased region" description="Polar residues" evidence="1">
    <location>
        <begin position="184"/>
        <end position="197"/>
    </location>
</feature>
<keyword evidence="2" id="KW-0472">Membrane</keyword>